<feature type="transmembrane region" description="Helical" evidence="2">
    <location>
        <begin position="300"/>
        <end position="321"/>
    </location>
</feature>
<dbReference type="InterPro" id="IPR014710">
    <property type="entry name" value="RmlC-like_jellyroll"/>
</dbReference>
<feature type="transmembrane region" description="Helical" evidence="2">
    <location>
        <begin position="483"/>
        <end position="510"/>
    </location>
</feature>
<dbReference type="Proteomes" id="UP001146120">
    <property type="component" value="Unassembled WGS sequence"/>
</dbReference>
<gene>
    <name evidence="4" type="ORF">N0F65_001168</name>
</gene>
<dbReference type="GO" id="GO:0042391">
    <property type="term" value="P:regulation of membrane potential"/>
    <property type="evidence" value="ECO:0007669"/>
    <property type="project" value="TreeGrafter"/>
</dbReference>
<organism evidence="4 5">
    <name type="scientific">Lagenidium giganteum</name>
    <dbReference type="NCBI Taxonomy" id="4803"/>
    <lineage>
        <taxon>Eukaryota</taxon>
        <taxon>Sar</taxon>
        <taxon>Stramenopiles</taxon>
        <taxon>Oomycota</taxon>
        <taxon>Peronosporomycetes</taxon>
        <taxon>Pythiales</taxon>
        <taxon>Pythiaceae</taxon>
    </lineage>
</organism>
<sequence>MGFIGSRGCVGILDPSAPNDPKVVRILRKGDYFGEMALLERTKRSTTCIALSWVQIHVLCRKELEDVKDLYQSRKQCWRKRSTTTCAPKAGTLARKSSLLVHDDLKFQNRANTALKKTYPLSLSFAAPVDRGENSTDETNHEGTLPTSGRVQSEPAVIEDPTSVPITPKPAVAPHSSRGGARRYNRKSVRVLAAIKLLWGSGRGLDGVKDVEDNQAFNRRCAVDELIFDTECKGVLAIERSRSNSFCLRAQLRDRWHQYTVSPTAERHAPFDSARFRFETVSAHPWIFNHESTSRDCWNVLVYAVTVVGVVLTPLSLSFGYHPKWVLRPRGHGGSVVRSGFWCQHALVVWEWRGVVIAVPAAPWAIPDLFSWFPVELLFFSGSQSRVLGIVKVLRLVRVHHLARHVFSAKRANMVRFLRLFGVVLLGSHCFVCFWHWVATEWRANQPEWSSASLTKKCVHCWALFIDCLSASPPSMHSMIEELTVSFIMLVGNLVQASVFGSVAALISSFDEEEAAYKRKMISTYERCEFLDIPTKLTQRGGRGTIDSIVLEQLVLHLQTVVYMKDGIVMRKGEFGDWMGFVGCSGSVGVLDPYSQQHILDRILRKGDYFGETALLERTRRMATAVALAWVQIHVLCRKDLDEVKDMYPEREAVLEAEIRKDITADRTC</sequence>
<evidence type="ECO:0000256" key="1">
    <source>
        <dbReference type="SAM" id="MobiDB-lite"/>
    </source>
</evidence>
<dbReference type="SUPFAM" id="SSF81324">
    <property type="entry name" value="Voltage-gated potassium channels"/>
    <property type="match status" value="1"/>
</dbReference>
<feature type="domain" description="Cyclic nucleotide-binding" evidence="3">
    <location>
        <begin position="546"/>
        <end position="644"/>
    </location>
</feature>
<dbReference type="PROSITE" id="PS50042">
    <property type="entry name" value="CNMP_BINDING_3"/>
    <property type="match status" value="2"/>
</dbReference>
<feature type="transmembrane region" description="Helical" evidence="2">
    <location>
        <begin position="417"/>
        <end position="438"/>
    </location>
</feature>
<comment type="caution">
    <text evidence="4">The sequence shown here is derived from an EMBL/GenBank/DDBJ whole genome shotgun (WGS) entry which is preliminary data.</text>
</comment>
<dbReference type="SMART" id="SM00100">
    <property type="entry name" value="cNMP"/>
    <property type="match status" value="1"/>
</dbReference>
<dbReference type="Gene3D" id="1.10.287.70">
    <property type="match status" value="1"/>
</dbReference>
<dbReference type="InterPro" id="IPR018490">
    <property type="entry name" value="cNMP-bd_dom_sf"/>
</dbReference>
<reference evidence="4" key="2">
    <citation type="journal article" date="2023" name="Microbiol Resour">
        <title>Decontamination and Annotation of the Draft Genome Sequence of the Oomycete Lagenidium giganteum ARSEF 373.</title>
        <authorList>
            <person name="Morgan W.R."/>
            <person name="Tartar A."/>
        </authorList>
    </citation>
    <scope>NUCLEOTIDE SEQUENCE</scope>
    <source>
        <strain evidence="4">ARSEF 373</strain>
    </source>
</reference>
<dbReference type="AlphaFoldDB" id="A0AAV2YTX6"/>
<feature type="compositionally biased region" description="Basic and acidic residues" evidence="1">
    <location>
        <begin position="130"/>
        <end position="141"/>
    </location>
</feature>
<dbReference type="SUPFAM" id="SSF51206">
    <property type="entry name" value="cAMP-binding domain-like"/>
    <property type="match status" value="2"/>
</dbReference>
<dbReference type="GO" id="GO:0005886">
    <property type="term" value="C:plasma membrane"/>
    <property type="evidence" value="ECO:0007669"/>
    <property type="project" value="TreeGrafter"/>
</dbReference>
<protein>
    <recommendedName>
        <fullName evidence="3">Cyclic nucleotide-binding domain-containing protein</fullName>
    </recommendedName>
</protein>
<proteinExistence type="predicted"/>
<evidence type="ECO:0000313" key="4">
    <source>
        <dbReference type="EMBL" id="DAZ98467.1"/>
    </source>
</evidence>
<feature type="domain" description="Cyclic nucleotide-binding" evidence="3">
    <location>
        <begin position="1"/>
        <end position="67"/>
    </location>
</feature>
<dbReference type="Gene3D" id="2.60.120.10">
    <property type="entry name" value="Jelly Rolls"/>
    <property type="match status" value="2"/>
</dbReference>
<dbReference type="CDD" id="cd00038">
    <property type="entry name" value="CAP_ED"/>
    <property type="match status" value="2"/>
</dbReference>
<keyword evidence="2" id="KW-0472">Membrane</keyword>
<dbReference type="EMBL" id="DAKRPA010000106">
    <property type="protein sequence ID" value="DAZ98467.1"/>
    <property type="molecule type" value="Genomic_DNA"/>
</dbReference>
<dbReference type="InterPro" id="IPR050818">
    <property type="entry name" value="KCNH_animal-type"/>
</dbReference>
<keyword evidence="2" id="KW-1133">Transmembrane helix</keyword>
<dbReference type="Pfam" id="PF00027">
    <property type="entry name" value="cNMP_binding"/>
    <property type="match status" value="2"/>
</dbReference>
<evidence type="ECO:0000259" key="3">
    <source>
        <dbReference type="PROSITE" id="PS50042"/>
    </source>
</evidence>
<dbReference type="GO" id="GO:0005249">
    <property type="term" value="F:voltage-gated potassium channel activity"/>
    <property type="evidence" value="ECO:0007669"/>
    <property type="project" value="TreeGrafter"/>
</dbReference>
<reference evidence="4" key="1">
    <citation type="submission" date="2022-11" db="EMBL/GenBank/DDBJ databases">
        <authorList>
            <person name="Morgan W.R."/>
            <person name="Tartar A."/>
        </authorList>
    </citation>
    <scope>NUCLEOTIDE SEQUENCE</scope>
    <source>
        <strain evidence="4">ARSEF 373</strain>
    </source>
</reference>
<feature type="region of interest" description="Disordered" evidence="1">
    <location>
        <begin position="129"/>
        <end position="182"/>
    </location>
</feature>
<keyword evidence="5" id="KW-1185">Reference proteome</keyword>
<accession>A0AAV2YTX6</accession>
<dbReference type="InterPro" id="IPR000595">
    <property type="entry name" value="cNMP-bd_dom"/>
</dbReference>
<evidence type="ECO:0000313" key="5">
    <source>
        <dbReference type="Proteomes" id="UP001146120"/>
    </source>
</evidence>
<evidence type="ECO:0000256" key="2">
    <source>
        <dbReference type="SAM" id="Phobius"/>
    </source>
</evidence>
<name>A0AAV2YTX6_9STRA</name>
<dbReference type="PANTHER" id="PTHR10217:SF435">
    <property type="entry name" value="POTASSIUM VOLTAGE-GATED CHANNEL PROTEIN EAG"/>
    <property type="match status" value="1"/>
</dbReference>
<dbReference type="PANTHER" id="PTHR10217">
    <property type="entry name" value="VOLTAGE AND LIGAND GATED POTASSIUM CHANNEL"/>
    <property type="match status" value="1"/>
</dbReference>
<keyword evidence="2" id="KW-0812">Transmembrane</keyword>